<sequence length="245" mass="27439">MNYLWNLGKTSQLFGFRGTALKQVHFYNTNRAITVGNIFCIGRNYCDHIAELKNKSESTPLVFLKPTSALNTESRIHLPAFSKEIDYETELVLLIGQAAKQIKPEEALSCIAGYAVGLDLTARDLQTQAKERRWPWALAKGFDYAACVSQFVPAEEIAKPHQLEFAMKLNGEIRQQGYAQQMIFDIPYLIHYLSSMFTLQTGDLIFTGTPGGVGRLHPGDRIEIDLADKLNATFMVSELSQASNE</sequence>
<keyword evidence="1" id="KW-0479">Metal-binding</keyword>
<comment type="caution">
    <text evidence="3">The sequence shown here is derived from an EMBL/GenBank/DDBJ whole genome shotgun (WGS) entry which is preliminary data.</text>
</comment>
<dbReference type="InterPro" id="IPR036663">
    <property type="entry name" value="Fumarylacetoacetase_C_sf"/>
</dbReference>
<accession>A0A0W0WGE1</accession>
<proteinExistence type="predicted"/>
<evidence type="ECO:0000259" key="2">
    <source>
        <dbReference type="Pfam" id="PF01557"/>
    </source>
</evidence>
<gene>
    <name evidence="3" type="primary">hpcE</name>
    <name evidence="3" type="ORF">Lmac_0279</name>
</gene>
<evidence type="ECO:0000313" key="3">
    <source>
        <dbReference type="EMBL" id="KTD31404.1"/>
    </source>
</evidence>
<dbReference type="Pfam" id="PF01557">
    <property type="entry name" value="FAA_hydrolase"/>
    <property type="match status" value="1"/>
</dbReference>
<dbReference type="PANTHER" id="PTHR11820:SF7">
    <property type="entry name" value="ACYLPYRUVASE FAHD1, MITOCHONDRIAL"/>
    <property type="match status" value="1"/>
</dbReference>
<dbReference type="SUPFAM" id="SSF56529">
    <property type="entry name" value="FAH"/>
    <property type="match status" value="1"/>
</dbReference>
<dbReference type="PATRIC" id="fig|466.6.peg.300"/>
<feature type="domain" description="Fumarylacetoacetase-like C-terminal" evidence="2">
    <location>
        <begin position="38"/>
        <end position="227"/>
    </location>
</feature>
<dbReference type="Proteomes" id="UP000054908">
    <property type="component" value="Unassembled WGS sequence"/>
</dbReference>
<protein>
    <submittedName>
        <fullName evidence="3">Homoprotocatechuate catabolism bifunctional isomerase/decarboxylase</fullName>
    </submittedName>
</protein>
<dbReference type="GO" id="GO:0018773">
    <property type="term" value="F:acetylpyruvate hydrolase activity"/>
    <property type="evidence" value="ECO:0007669"/>
    <property type="project" value="TreeGrafter"/>
</dbReference>
<dbReference type="Gene3D" id="3.90.850.10">
    <property type="entry name" value="Fumarylacetoacetase-like, C-terminal domain"/>
    <property type="match status" value="1"/>
</dbReference>
<keyword evidence="4" id="KW-1185">Reference proteome</keyword>
<reference evidence="3 4" key="1">
    <citation type="submission" date="2015-11" db="EMBL/GenBank/DDBJ databases">
        <title>Genomic analysis of 38 Legionella species identifies large and diverse effector repertoires.</title>
        <authorList>
            <person name="Burstein D."/>
            <person name="Amaro F."/>
            <person name="Zusman T."/>
            <person name="Lifshitz Z."/>
            <person name="Cohen O."/>
            <person name="Gilbert J.A."/>
            <person name="Pupko T."/>
            <person name="Shuman H.A."/>
            <person name="Segal G."/>
        </authorList>
    </citation>
    <scope>NUCLEOTIDE SEQUENCE [LARGE SCALE GENOMIC DNA]</scope>
    <source>
        <strain evidence="3 4">PX-1-G2-E2</strain>
    </source>
</reference>
<dbReference type="GO" id="GO:0016853">
    <property type="term" value="F:isomerase activity"/>
    <property type="evidence" value="ECO:0007669"/>
    <property type="project" value="UniProtKB-KW"/>
</dbReference>
<name>A0A0W0WGE1_9GAMM</name>
<dbReference type="EMBL" id="LNYL01000006">
    <property type="protein sequence ID" value="KTD31404.1"/>
    <property type="molecule type" value="Genomic_DNA"/>
</dbReference>
<organism evidence="3 4">
    <name type="scientific">Legionella maceachernii</name>
    <dbReference type="NCBI Taxonomy" id="466"/>
    <lineage>
        <taxon>Bacteria</taxon>
        <taxon>Pseudomonadati</taxon>
        <taxon>Pseudomonadota</taxon>
        <taxon>Gammaproteobacteria</taxon>
        <taxon>Legionellales</taxon>
        <taxon>Legionellaceae</taxon>
        <taxon>Legionella</taxon>
    </lineage>
</organism>
<dbReference type="GO" id="GO:0046872">
    <property type="term" value="F:metal ion binding"/>
    <property type="evidence" value="ECO:0007669"/>
    <property type="project" value="UniProtKB-KW"/>
</dbReference>
<keyword evidence="3" id="KW-0413">Isomerase</keyword>
<evidence type="ECO:0000256" key="1">
    <source>
        <dbReference type="ARBA" id="ARBA00022723"/>
    </source>
</evidence>
<dbReference type="AlphaFoldDB" id="A0A0W0WGE1"/>
<dbReference type="STRING" id="466.Lmac_0279"/>
<dbReference type="PANTHER" id="PTHR11820">
    <property type="entry name" value="ACYLPYRUVASE"/>
    <property type="match status" value="1"/>
</dbReference>
<dbReference type="InterPro" id="IPR011234">
    <property type="entry name" value="Fumarylacetoacetase-like_C"/>
</dbReference>
<evidence type="ECO:0000313" key="4">
    <source>
        <dbReference type="Proteomes" id="UP000054908"/>
    </source>
</evidence>